<dbReference type="Pfam" id="PF19758">
    <property type="entry name" value="DUF6245"/>
    <property type="match status" value="1"/>
</dbReference>
<organism evidence="1 2">
    <name type="scientific">Streptosporangium album</name>
    <dbReference type="NCBI Taxonomy" id="47479"/>
    <lineage>
        <taxon>Bacteria</taxon>
        <taxon>Bacillati</taxon>
        <taxon>Actinomycetota</taxon>
        <taxon>Actinomycetes</taxon>
        <taxon>Streptosporangiales</taxon>
        <taxon>Streptosporangiaceae</taxon>
        <taxon>Streptosporangium</taxon>
    </lineage>
</organism>
<proteinExistence type="predicted"/>
<reference evidence="1 2" key="1">
    <citation type="submission" date="2020-08" db="EMBL/GenBank/DDBJ databases">
        <title>Sequencing the genomes of 1000 actinobacteria strains.</title>
        <authorList>
            <person name="Klenk H.-P."/>
        </authorList>
    </citation>
    <scope>NUCLEOTIDE SEQUENCE [LARGE SCALE GENOMIC DNA]</scope>
    <source>
        <strain evidence="1 2">DSM 43023</strain>
    </source>
</reference>
<dbReference type="Proteomes" id="UP000534286">
    <property type="component" value="Unassembled WGS sequence"/>
</dbReference>
<evidence type="ECO:0000313" key="2">
    <source>
        <dbReference type="Proteomes" id="UP000534286"/>
    </source>
</evidence>
<dbReference type="RefSeq" id="WP_184758418.1">
    <property type="nucleotide sequence ID" value="NZ_BAABEK010000012.1"/>
</dbReference>
<dbReference type="InterPro" id="IPR046212">
    <property type="entry name" value="DUF6245"/>
</dbReference>
<name>A0A7W7S209_9ACTN</name>
<dbReference type="EMBL" id="JACHJU010000003">
    <property type="protein sequence ID" value="MBB4942459.1"/>
    <property type="molecule type" value="Genomic_DNA"/>
</dbReference>
<gene>
    <name evidence="1" type="ORF">FHR32_006845</name>
</gene>
<sequence>MDLPPLSDSPASATQLAAALAALGLYGGTNTAAEHAAEALRLGGPEPYRMQLANALLGAVQVEAMLAESAATRPEDLAAAHHQQLATAGVADDVEKLAGFLRWQALRVAGPLRLVAQDPATGPIPLAAAHTAEGLQKLLGIAGTGQVPDVDAVKEGVAEMRAARQCLVDAIDNVDILLEMLSGLSAFLDKD</sequence>
<accession>A0A7W7S209</accession>
<evidence type="ECO:0000313" key="1">
    <source>
        <dbReference type="EMBL" id="MBB4942459.1"/>
    </source>
</evidence>
<keyword evidence="2" id="KW-1185">Reference proteome</keyword>
<protein>
    <submittedName>
        <fullName evidence="1">Uncharacterized protein</fullName>
    </submittedName>
</protein>
<dbReference type="AlphaFoldDB" id="A0A7W7S209"/>
<comment type="caution">
    <text evidence="1">The sequence shown here is derived from an EMBL/GenBank/DDBJ whole genome shotgun (WGS) entry which is preliminary data.</text>
</comment>